<evidence type="ECO:0000313" key="5">
    <source>
        <dbReference type="Proteomes" id="UP000472270"/>
    </source>
</evidence>
<keyword evidence="1" id="KW-0479">Metal-binding</keyword>
<reference evidence="4" key="1">
    <citation type="submission" date="2025-08" db="UniProtKB">
        <authorList>
            <consortium name="Ensembl"/>
        </authorList>
    </citation>
    <scope>IDENTIFICATION</scope>
</reference>
<evidence type="ECO:0000256" key="2">
    <source>
        <dbReference type="SAM" id="MobiDB-lite"/>
    </source>
</evidence>
<protein>
    <recommendedName>
        <fullName evidence="3">PHLPP-like RA domain-containing protein</fullName>
    </recommendedName>
</protein>
<dbReference type="Proteomes" id="UP000472270">
    <property type="component" value="Unassembled WGS sequence"/>
</dbReference>
<feature type="region of interest" description="Disordered" evidence="2">
    <location>
        <begin position="31"/>
        <end position="56"/>
    </location>
</feature>
<feature type="domain" description="PHLPP-like RA" evidence="3">
    <location>
        <begin position="104"/>
        <end position="163"/>
    </location>
</feature>
<evidence type="ECO:0000259" key="3">
    <source>
        <dbReference type="Pfam" id="PF23010"/>
    </source>
</evidence>
<dbReference type="Pfam" id="PF23010">
    <property type="entry name" value="RA_3"/>
    <property type="match status" value="1"/>
</dbReference>
<evidence type="ECO:0000256" key="1">
    <source>
        <dbReference type="ARBA" id="ARBA00022723"/>
    </source>
</evidence>
<evidence type="ECO:0000313" key="4">
    <source>
        <dbReference type="Ensembl" id="ENSSRHP00000054407.1"/>
    </source>
</evidence>
<sequence>ERRAAIIPACVHDAPPRVERRSYLRSNGLRDSVKRSAGSDVESSSACDDLSSGARFSQHRDSLSDDMILGTEASAFDSSAAEGLDTYGSSSDELELDYEAVTDSDSSPALYVQLHGEAARRLGPDERPLQIQNDFLFKLGFKDPWRVQEEGMNTELGSLLRFYAGKRQRLCRIQLSGTYNVRKGKLQLPVNRWSRRQVILCGTCLMVSSVKASHTGKMHILPLIGGKPLDSVQYYLQIPFTG</sequence>
<dbReference type="InterPro" id="IPR055071">
    <property type="entry name" value="RA_PHLPP-like"/>
</dbReference>
<proteinExistence type="predicted"/>
<dbReference type="GO" id="GO:0046872">
    <property type="term" value="F:metal ion binding"/>
    <property type="evidence" value="ECO:0007669"/>
    <property type="project" value="UniProtKB-KW"/>
</dbReference>
<accession>A0A673JKC9</accession>
<keyword evidence="5" id="KW-1185">Reference proteome</keyword>
<dbReference type="Ensembl" id="ENSSRHT00000055937.1">
    <property type="protein sequence ID" value="ENSSRHP00000054407.1"/>
    <property type="gene ID" value="ENSSRHG00000027408.1"/>
</dbReference>
<reference evidence="4" key="2">
    <citation type="submission" date="2025-09" db="UniProtKB">
        <authorList>
            <consortium name="Ensembl"/>
        </authorList>
    </citation>
    <scope>IDENTIFICATION</scope>
</reference>
<name>A0A673JKC9_9TELE</name>
<organism evidence="4 5">
    <name type="scientific">Sinocyclocheilus rhinocerous</name>
    <dbReference type="NCBI Taxonomy" id="307959"/>
    <lineage>
        <taxon>Eukaryota</taxon>
        <taxon>Metazoa</taxon>
        <taxon>Chordata</taxon>
        <taxon>Craniata</taxon>
        <taxon>Vertebrata</taxon>
        <taxon>Euteleostomi</taxon>
        <taxon>Actinopterygii</taxon>
        <taxon>Neopterygii</taxon>
        <taxon>Teleostei</taxon>
        <taxon>Ostariophysi</taxon>
        <taxon>Cypriniformes</taxon>
        <taxon>Cyprinidae</taxon>
        <taxon>Cyprininae</taxon>
        <taxon>Sinocyclocheilus</taxon>
    </lineage>
</organism>
<dbReference type="AlphaFoldDB" id="A0A673JKC9"/>